<keyword evidence="6" id="KW-0675">Receptor</keyword>
<dbReference type="PROSITE" id="PS51257">
    <property type="entry name" value="PROKAR_LIPOPROTEIN"/>
    <property type="match status" value="1"/>
</dbReference>
<keyword evidence="2 8" id="KW-0812">Transmembrane</keyword>
<feature type="transmembrane region" description="Helical" evidence="8">
    <location>
        <begin position="98"/>
        <end position="121"/>
    </location>
</feature>
<name>A0A6B9KNC6_SEPOF</name>
<dbReference type="Pfam" id="PF00001">
    <property type="entry name" value="7tm_1"/>
    <property type="match status" value="1"/>
</dbReference>
<evidence type="ECO:0000313" key="10">
    <source>
        <dbReference type="EMBL" id="QHA94768.1"/>
    </source>
</evidence>
<dbReference type="GO" id="GO:0004930">
    <property type="term" value="F:G protein-coupled receptor activity"/>
    <property type="evidence" value="ECO:0007669"/>
    <property type="project" value="UniProtKB-KW"/>
</dbReference>
<keyword evidence="7" id="KW-0807">Transducer</keyword>
<dbReference type="InterPro" id="IPR000276">
    <property type="entry name" value="GPCR_Rhodpsn"/>
</dbReference>
<evidence type="ECO:0000256" key="6">
    <source>
        <dbReference type="ARBA" id="ARBA00023170"/>
    </source>
</evidence>
<evidence type="ECO:0000259" key="9">
    <source>
        <dbReference type="PROSITE" id="PS50262"/>
    </source>
</evidence>
<dbReference type="InterPro" id="IPR050125">
    <property type="entry name" value="GPCR_opsins"/>
</dbReference>
<evidence type="ECO:0000256" key="4">
    <source>
        <dbReference type="ARBA" id="ARBA00023040"/>
    </source>
</evidence>
<sequence>MFGRNPSAMGGSTHLFTIWEHSFTGVIYMLIGCCVYVSCGITAIILSRQNTQPKRKYTTLIYFLLACIAVNGANPFHAASSLAGRWIFGETGCIACGFYGFLAGIFQIWCLFAFCVERYIATNFKNFYKTIPSIYYTMTVITMFGIGLFWAFMPILGWSQYGLEAPGTSCSVDYSVATQHYQSLLISMSLVTYGAPLLASYWAVSKAMAALRNTPDEEKSKDTHLLSEEQLTALAAVFIPIALISWSGFAYIALYAAFTNKGAYITNLAGTLPPLMAKFGCLLYPLFIFVARIRTMPKLSSKKP</sequence>
<dbReference type="PANTHER" id="PTHR24240">
    <property type="entry name" value="OPSIN"/>
    <property type="match status" value="1"/>
</dbReference>
<comment type="subcellular location">
    <subcellularLocation>
        <location evidence="1">Membrane</location>
        <topology evidence="1">Multi-pass membrane protein</topology>
    </subcellularLocation>
</comment>
<feature type="transmembrane region" description="Helical" evidence="8">
    <location>
        <begin position="231"/>
        <end position="255"/>
    </location>
</feature>
<proteinExistence type="evidence at transcript level"/>
<accession>A0A6B9KNC6</accession>
<feature type="transmembrane region" description="Helical" evidence="8">
    <location>
        <begin position="26"/>
        <end position="47"/>
    </location>
</feature>
<dbReference type="SUPFAM" id="SSF81321">
    <property type="entry name" value="Family A G protein-coupled receptor-like"/>
    <property type="match status" value="1"/>
</dbReference>
<dbReference type="EMBL" id="MN788449">
    <property type="protein sequence ID" value="QHA94768.1"/>
    <property type="molecule type" value="mRNA"/>
</dbReference>
<evidence type="ECO:0000256" key="5">
    <source>
        <dbReference type="ARBA" id="ARBA00023136"/>
    </source>
</evidence>
<dbReference type="GO" id="GO:0016020">
    <property type="term" value="C:membrane"/>
    <property type="evidence" value="ECO:0007669"/>
    <property type="project" value="UniProtKB-SubCell"/>
</dbReference>
<dbReference type="InterPro" id="IPR017452">
    <property type="entry name" value="GPCR_Rhodpsn_7TM"/>
</dbReference>
<evidence type="ECO:0000256" key="2">
    <source>
        <dbReference type="ARBA" id="ARBA00022692"/>
    </source>
</evidence>
<reference evidence="10" key="1">
    <citation type="submission" date="2019-12" db="EMBL/GenBank/DDBJ databases">
        <authorList>
            <person name="Bonade M."/>
        </authorList>
    </citation>
    <scope>NUCLEOTIDE SEQUENCE</scope>
</reference>
<evidence type="ECO:0000256" key="7">
    <source>
        <dbReference type="ARBA" id="ARBA00023224"/>
    </source>
</evidence>
<keyword evidence="3 8" id="KW-1133">Transmembrane helix</keyword>
<protein>
    <submittedName>
        <fullName evidence="10">Retinochrome 2</fullName>
    </submittedName>
</protein>
<evidence type="ECO:0000256" key="8">
    <source>
        <dbReference type="SAM" id="Phobius"/>
    </source>
</evidence>
<dbReference type="Gene3D" id="1.20.1070.10">
    <property type="entry name" value="Rhodopsin 7-helix transmembrane proteins"/>
    <property type="match status" value="1"/>
</dbReference>
<keyword evidence="5 8" id="KW-0472">Membrane</keyword>
<dbReference type="PROSITE" id="PS50262">
    <property type="entry name" value="G_PROTEIN_RECEP_F1_2"/>
    <property type="match status" value="1"/>
</dbReference>
<feature type="transmembrane region" description="Helical" evidence="8">
    <location>
        <begin position="59"/>
        <end position="78"/>
    </location>
</feature>
<dbReference type="AlphaFoldDB" id="A0A6B9KNC6"/>
<feature type="transmembrane region" description="Helical" evidence="8">
    <location>
        <begin position="133"/>
        <end position="153"/>
    </location>
</feature>
<feature type="transmembrane region" description="Helical" evidence="8">
    <location>
        <begin position="275"/>
        <end position="293"/>
    </location>
</feature>
<evidence type="ECO:0000256" key="3">
    <source>
        <dbReference type="ARBA" id="ARBA00022989"/>
    </source>
</evidence>
<evidence type="ECO:0000256" key="1">
    <source>
        <dbReference type="ARBA" id="ARBA00004141"/>
    </source>
</evidence>
<feature type="transmembrane region" description="Helical" evidence="8">
    <location>
        <begin position="184"/>
        <end position="204"/>
    </location>
</feature>
<feature type="domain" description="G-protein coupled receptors family 1 profile" evidence="9">
    <location>
        <begin position="63"/>
        <end position="288"/>
    </location>
</feature>
<organism evidence="10">
    <name type="scientific">Sepia officinalis</name>
    <name type="common">Common cuttlefish</name>
    <dbReference type="NCBI Taxonomy" id="6610"/>
    <lineage>
        <taxon>Eukaryota</taxon>
        <taxon>Metazoa</taxon>
        <taxon>Spiralia</taxon>
        <taxon>Lophotrochozoa</taxon>
        <taxon>Mollusca</taxon>
        <taxon>Cephalopoda</taxon>
        <taxon>Coleoidea</taxon>
        <taxon>Decapodiformes</taxon>
        <taxon>Sepiida</taxon>
        <taxon>Sepiina</taxon>
        <taxon>Sepiidae</taxon>
        <taxon>Sepia</taxon>
    </lineage>
</organism>
<keyword evidence="4" id="KW-0297">G-protein coupled receptor</keyword>